<evidence type="ECO:0000313" key="4">
    <source>
        <dbReference type="EMBL" id="AXV07960.1"/>
    </source>
</evidence>
<dbReference type="EMBL" id="CP031165">
    <property type="protein sequence ID" value="AXV07960.1"/>
    <property type="molecule type" value="Genomic_DNA"/>
</dbReference>
<dbReference type="InterPro" id="IPR003593">
    <property type="entry name" value="AAA+_ATPase"/>
</dbReference>
<dbReference type="Proteomes" id="UP000264006">
    <property type="component" value="Chromosome"/>
</dbReference>
<dbReference type="InterPro" id="IPR003439">
    <property type="entry name" value="ABC_transporter-like_ATP-bd"/>
</dbReference>
<dbReference type="PROSITE" id="PS50893">
    <property type="entry name" value="ABC_TRANSPORTER_2"/>
    <property type="match status" value="2"/>
</dbReference>
<dbReference type="OrthoDB" id="9809450at2"/>
<dbReference type="SMART" id="SM00382">
    <property type="entry name" value="AAA"/>
    <property type="match status" value="2"/>
</dbReference>
<proteinExistence type="predicted"/>
<evidence type="ECO:0000313" key="5">
    <source>
        <dbReference type="Proteomes" id="UP000264006"/>
    </source>
</evidence>
<evidence type="ECO:0000256" key="1">
    <source>
        <dbReference type="ARBA" id="ARBA00022741"/>
    </source>
</evidence>
<dbReference type="InterPro" id="IPR050107">
    <property type="entry name" value="ABC_carbohydrate_import_ATPase"/>
</dbReference>
<evidence type="ECO:0000259" key="3">
    <source>
        <dbReference type="PROSITE" id="PS50893"/>
    </source>
</evidence>
<dbReference type="PANTHER" id="PTHR43790:SF4">
    <property type="entry name" value="GUANOSINE IMPORT ATP-BINDING PROTEIN NUPO"/>
    <property type="match status" value="1"/>
</dbReference>
<dbReference type="InterPro" id="IPR027417">
    <property type="entry name" value="P-loop_NTPase"/>
</dbReference>
<feature type="domain" description="ABC transporter" evidence="3">
    <location>
        <begin position="246"/>
        <end position="498"/>
    </location>
</feature>
<sequence>MLEVIDVHKRYGTVKANDGVAFTVQPGALHGLVGENGAGKSTIVGIVSGARRADAGRIRLDGVDLDMSGPRDGLAAGIGLLHQDPMVLGPMTVLENFLLGSHGHLSRAEGRRQLAATCDRLGFELPPDAVARTLTVGERQQLEMARLLAAGARVLILDEPTTAISADQRELLFAALRRLADEEGLSVVYVTHKLEELAELCHRVTVMRAGRVVGERDLPVSDAELVELMFGSSPELGEREAVTVGAPLLRLHGVGALDGSTTVADADLVVHAREVVGLAGMEGSGQRSLLRLAAGVLAAEAGTIELADAGADSDGLVDVTRESPRRRRAMGLEFLPADRLAEGLVPGLTVAEHADLAGAVPVRSGWRRFWRDDDAAVAVAERAIDTYRIKATPTSTPEQLSGGNQQRLLLSLVGDDVDVLLMEHPTRGLDVASAEWVWDLLTARADAGAGIVFSSSDLDELRRRADRILVCFAGRIIASLDAADADPDTLGHLIGGRE</sequence>
<keyword evidence="2 4" id="KW-0067">ATP-binding</keyword>
<gene>
    <name evidence="4" type="ORF">DVS28_a3285</name>
</gene>
<dbReference type="GO" id="GO:0016887">
    <property type="term" value="F:ATP hydrolysis activity"/>
    <property type="evidence" value="ECO:0007669"/>
    <property type="project" value="InterPro"/>
</dbReference>
<dbReference type="Gene3D" id="3.40.50.300">
    <property type="entry name" value="P-loop containing nucleotide triphosphate hydrolases"/>
    <property type="match status" value="2"/>
</dbReference>
<organism evidence="4 5">
    <name type="scientific">Euzebya pacifica</name>
    <dbReference type="NCBI Taxonomy" id="1608957"/>
    <lineage>
        <taxon>Bacteria</taxon>
        <taxon>Bacillati</taxon>
        <taxon>Actinomycetota</taxon>
        <taxon>Nitriliruptoria</taxon>
        <taxon>Euzebyales</taxon>
    </lineage>
</organism>
<keyword evidence="5" id="KW-1185">Reference proteome</keyword>
<feature type="domain" description="ABC transporter" evidence="3">
    <location>
        <begin position="2"/>
        <end position="234"/>
    </location>
</feature>
<dbReference type="KEGG" id="euz:DVS28_a3285"/>
<dbReference type="PANTHER" id="PTHR43790">
    <property type="entry name" value="CARBOHYDRATE TRANSPORT ATP-BINDING PROTEIN MG119-RELATED"/>
    <property type="match status" value="1"/>
</dbReference>
<keyword evidence="1" id="KW-0547">Nucleotide-binding</keyword>
<dbReference type="RefSeq" id="WP_114592375.1">
    <property type="nucleotide sequence ID" value="NZ_CP031165.1"/>
</dbReference>
<evidence type="ECO:0000256" key="2">
    <source>
        <dbReference type="ARBA" id="ARBA00022840"/>
    </source>
</evidence>
<dbReference type="SUPFAM" id="SSF52540">
    <property type="entry name" value="P-loop containing nucleoside triphosphate hydrolases"/>
    <property type="match status" value="2"/>
</dbReference>
<name>A0A346Y0G3_9ACTN</name>
<dbReference type="GO" id="GO:0005524">
    <property type="term" value="F:ATP binding"/>
    <property type="evidence" value="ECO:0007669"/>
    <property type="project" value="UniProtKB-KW"/>
</dbReference>
<reference evidence="4 5" key="1">
    <citation type="submission" date="2018-09" db="EMBL/GenBank/DDBJ databases">
        <title>Complete genome sequence of Euzebya sp. DY32-46 isolated from seawater of Pacific Ocean.</title>
        <authorList>
            <person name="Xu L."/>
            <person name="Wu Y.-H."/>
            <person name="Xu X.-W."/>
        </authorList>
    </citation>
    <scope>NUCLEOTIDE SEQUENCE [LARGE SCALE GENOMIC DNA]</scope>
    <source>
        <strain evidence="4 5">DY32-46</strain>
    </source>
</reference>
<dbReference type="AlphaFoldDB" id="A0A346Y0G3"/>
<accession>A0A346Y0G3</accession>
<dbReference type="CDD" id="cd03216">
    <property type="entry name" value="ABC_Carb_Monos_I"/>
    <property type="match status" value="1"/>
</dbReference>
<dbReference type="Pfam" id="PF00005">
    <property type="entry name" value="ABC_tran"/>
    <property type="match status" value="2"/>
</dbReference>
<protein>
    <submittedName>
        <fullName evidence="4">Ribose ABC transport system, ATP-binding protein RbsA</fullName>
    </submittedName>
</protein>